<dbReference type="EMBL" id="CP043329">
    <property type="protein sequence ID" value="QEK52957.1"/>
    <property type="molecule type" value="Genomic_DNA"/>
</dbReference>
<dbReference type="GO" id="GO:0003755">
    <property type="term" value="F:peptidyl-prolyl cis-trans isomerase activity"/>
    <property type="evidence" value="ECO:0007669"/>
    <property type="project" value="UniProtKB-UniRule"/>
</dbReference>
<evidence type="ECO:0000256" key="4">
    <source>
        <dbReference type="ARBA" id="ARBA00023235"/>
    </source>
</evidence>
<sequence length="160" mass="18030">MKKYVWLVLVAVTALFSSCLKSDYVDPYKQAEEQLKKDEEIIKRFIADNNINAVRHESGMYYQVINAGTGNFDYKTNSNPNITINYTGRLLNGNVFDSRADYSSRLGNFIIGWRLGIPLIQKGGEIRLLIPSLYAYGPSGRGSIPPNAVLDFDIELTEIQ</sequence>
<comment type="catalytic activity">
    <reaction evidence="1 5 6">
        <text>[protein]-peptidylproline (omega=180) = [protein]-peptidylproline (omega=0)</text>
        <dbReference type="Rhea" id="RHEA:16237"/>
        <dbReference type="Rhea" id="RHEA-COMP:10747"/>
        <dbReference type="Rhea" id="RHEA-COMP:10748"/>
        <dbReference type="ChEBI" id="CHEBI:83833"/>
        <dbReference type="ChEBI" id="CHEBI:83834"/>
        <dbReference type="EC" id="5.2.1.8"/>
    </reaction>
</comment>
<dbReference type="Pfam" id="PF00254">
    <property type="entry name" value="FKBP_C"/>
    <property type="match status" value="1"/>
</dbReference>
<feature type="domain" description="PPIase FKBP-type" evidence="8">
    <location>
        <begin position="79"/>
        <end position="160"/>
    </location>
</feature>
<evidence type="ECO:0000313" key="10">
    <source>
        <dbReference type="Proteomes" id="UP000323653"/>
    </source>
</evidence>
<dbReference type="InterPro" id="IPR046357">
    <property type="entry name" value="PPIase_dom_sf"/>
</dbReference>
<dbReference type="RefSeq" id="WP_149075627.1">
    <property type="nucleotide sequence ID" value="NZ_CP043329.1"/>
</dbReference>
<gene>
    <name evidence="9" type="ORF">FYC62_15715</name>
</gene>
<dbReference type="AlphaFoldDB" id="A0A5C0VLB3"/>
<proteinExistence type="inferred from homology"/>
<evidence type="ECO:0000256" key="5">
    <source>
        <dbReference type="PROSITE-ProRule" id="PRU00277"/>
    </source>
</evidence>
<feature type="chain" id="PRO_5022683905" description="Peptidyl-prolyl cis-trans isomerase" evidence="7">
    <location>
        <begin position="23"/>
        <end position="160"/>
    </location>
</feature>
<dbReference type="PROSITE" id="PS51257">
    <property type="entry name" value="PROKAR_LIPOPROTEIN"/>
    <property type="match status" value="1"/>
</dbReference>
<accession>A0A5C0VLB3</accession>
<dbReference type="PANTHER" id="PTHR43811">
    <property type="entry name" value="FKBP-TYPE PEPTIDYL-PROLYL CIS-TRANS ISOMERASE FKPA"/>
    <property type="match status" value="1"/>
</dbReference>
<protein>
    <recommendedName>
        <fullName evidence="6">Peptidyl-prolyl cis-trans isomerase</fullName>
        <ecNumber evidence="6">5.2.1.8</ecNumber>
    </recommendedName>
</protein>
<evidence type="ECO:0000256" key="2">
    <source>
        <dbReference type="ARBA" id="ARBA00006577"/>
    </source>
</evidence>
<feature type="signal peptide" evidence="7">
    <location>
        <begin position="1"/>
        <end position="22"/>
    </location>
</feature>
<keyword evidence="4 5" id="KW-0413">Isomerase</keyword>
<dbReference type="KEGG" id="pej:FYC62_15715"/>
<keyword evidence="10" id="KW-1185">Reference proteome</keyword>
<comment type="similarity">
    <text evidence="2 6">Belongs to the FKBP-type PPIase family.</text>
</comment>
<reference evidence="9 10" key="1">
    <citation type="submission" date="2019-08" db="EMBL/GenBank/DDBJ databases">
        <title>Pedobacter sp. nov., isolated from Han river, South Korea.</title>
        <authorList>
            <person name="Lee D.-H."/>
            <person name="Kim Y.-S."/>
            <person name="Hwang E.-M."/>
            <person name="Le Tran T.C."/>
            <person name="Cha C.-J."/>
        </authorList>
    </citation>
    <scope>NUCLEOTIDE SEQUENCE [LARGE SCALE GENOMIC DNA]</scope>
    <source>
        <strain evidence="9 10">CJ43</strain>
    </source>
</reference>
<evidence type="ECO:0000313" key="9">
    <source>
        <dbReference type="EMBL" id="QEK52957.1"/>
    </source>
</evidence>
<dbReference type="InterPro" id="IPR001179">
    <property type="entry name" value="PPIase_FKBP_dom"/>
</dbReference>
<dbReference type="SUPFAM" id="SSF54534">
    <property type="entry name" value="FKBP-like"/>
    <property type="match status" value="1"/>
</dbReference>
<dbReference type="EC" id="5.2.1.8" evidence="6"/>
<evidence type="ECO:0000256" key="1">
    <source>
        <dbReference type="ARBA" id="ARBA00000971"/>
    </source>
</evidence>
<evidence type="ECO:0000256" key="7">
    <source>
        <dbReference type="SAM" id="SignalP"/>
    </source>
</evidence>
<dbReference type="Proteomes" id="UP000323653">
    <property type="component" value="Chromosome"/>
</dbReference>
<name>A0A5C0VLB3_9SPHI</name>
<evidence type="ECO:0000256" key="6">
    <source>
        <dbReference type="RuleBase" id="RU003915"/>
    </source>
</evidence>
<organism evidence="9 10">
    <name type="scientific">Pedobacter aquae</name>
    <dbReference type="NCBI Taxonomy" id="2605747"/>
    <lineage>
        <taxon>Bacteria</taxon>
        <taxon>Pseudomonadati</taxon>
        <taxon>Bacteroidota</taxon>
        <taxon>Sphingobacteriia</taxon>
        <taxon>Sphingobacteriales</taxon>
        <taxon>Sphingobacteriaceae</taxon>
        <taxon>Pedobacter</taxon>
    </lineage>
</organism>
<dbReference type="Gene3D" id="3.10.50.40">
    <property type="match status" value="1"/>
</dbReference>
<evidence type="ECO:0000256" key="3">
    <source>
        <dbReference type="ARBA" id="ARBA00023110"/>
    </source>
</evidence>
<keyword evidence="7" id="KW-0732">Signal</keyword>
<keyword evidence="3 5" id="KW-0697">Rotamase</keyword>
<dbReference type="PROSITE" id="PS50059">
    <property type="entry name" value="FKBP_PPIASE"/>
    <property type="match status" value="1"/>
</dbReference>
<evidence type="ECO:0000259" key="8">
    <source>
        <dbReference type="PROSITE" id="PS50059"/>
    </source>
</evidence>
<dbReference type="PANTHER" id="PTHR43811:SF19">
    <property type="entry name" value="39 KDA FK506-BINDING NUCLEAR PROTEIN"/>
    <property type="match status" value="1"/>
</dbReference>